<name>A0A564TPG5_9FIRM</name>
<proteinExistence type="predicted"/>
<dbReference type="Proteomes" id="UP000409147">
    <property type="component" value="Unassembled WGS sequence"/>
</dbReference>
<organism evidence="1 2">
    <name type="scientific">Blautia obeum</name>
    <dbReference type="NCBI Taxonomy" id="40520"/>
    <lineage>
        <taxon>Bacteria</taxon>
        <taxon>Bacillati</taxon>
        <taxon>Bacillota</taxon>
        <taxon>Clostridia</taxon>
        <taxon>Lachnospirales</taxon>
        <taxon>Lachnospiraceae</taxon>
        <taxon>Blautia</taxon>
    </lineage>
</organism>
<keyword evidence="2" id="KW-1185">Reference proteome</keyword>
<gene>
    <name evidence="1" type="ORF">ROSSTS7063_01868</name>
</gene>
<protein>
    <submittedName>
        <fullName evidence="1">Uncharacterized protein</fullName>
    </submittedName>
</protein>
<evidence type="ECO:0000313" key="2">
    <source>
        <dbReference type="Proteomes" id="UP000409147"/>
    </source>
</evidence>
<accession>A0A564TPG5</accession>
<dbReference type="EMBL" id="CABHNB010000028">
    <property type="protein sequence ID" value="VUX09115.1"/>
    <property type="molecule type" value="Genomic_DNA"/>
</dbReference>
<evidence type="ECO:0000313" key="1">
    <source>
        <dbReference type="EMBL" id="VUX09115.1"/>
    </source>
</evidence>
<dbReference type="AlphaFoldDB" id="A0A564TPG5"/>
<reference evidence="1 2" key="1">
    <citation type="submission" date="2019-07" db="EMBL/GenBank/DDBJ databases">
        <authorList>
            <person name="Hibberd C M."/>
            <person name="Gehrig L. J."/>
            <person name="Chang H.-W."/>
            <person name="Venkatesh S."/>
        </authorList>
    </citation>
    <scope>NUCLEOTIDE SEQUENCE [LARGE SCALE GENOMIC DNA]</scope>
    <source>
        <strain evidence="1">Ruminococcus_obeum_SSTS_Bg7063</strain>
    </source>
</reference>
<sequence length="38" mass="4337">MLRSTAAYHWTYESDPVMVKSLALALSIIENMDFFTLA</sequence>